<dbReference type="Proteomes" id="UP000291022">
    <property type="component" value="Unassembled WGS sequence"/>
</dbReference>
<feature type="region of interest" description="Disordered" evidence="1">
    <location>
        <begin position="18"/>
        <end position="41"/>
    </location>
</feature>
<accession>A0A452RIX0</accession>
<name>A0A452RIX0_URSAM</name>
<evidence type="ECO:0000313" key="2">
    <source>
        <dbReference type="Ensembl" id="ENSUAMP00000018969.1"/>
    </source>
</evidence>
<sequence>MRGAPGNWVGAELALARRKRRSRVRGGAHCPPPHSAPLANPLPVCLSVAVSEIGAGPRPPRPPREGSTPLTKKSGAERSPHSPVRRRADAELHRVHHAGDDLQEPRP</sequence>
<organism evidence="2 3">
    <name type="scientific">Ursus americanus</name>
    <name type="common">American black bear</name>
    <name type="synonym">Euarctos americanus</name>
    <dbReference type="NCBI Taxonomy" id="9643"/>
    <lineage>
        <taxon>Eukaryota</taxon>
        <taxon>Metazoa</taxon>
        <taxon>Chordata</taxon>
        <taxon>Craniata</taxon>
        <taxon>Vertebrata</taxon>
        <taxon>Euteleostomi</taxon>
        <taxon>Mammalia</taxon>
        <taxon>Eutheria</taxon>
        <taxon>Laurasiatheria</taxon>
        <taxon>Carnivora</taxon>
        <taxon>Caniformia</taxon>
        <taxon>Ursidae</taxon>
        <taxon>Ursus</taxon>
    </lineage>
</organism>
<evidence type="ECO:0000313" key="3">
    <source>
        <dbReference type="Proteomes" id="UP000291022"/>
    </source>
</evidence>
<feature type="compositionally biased region" description="Basic and acidic residues" evidence="1">
    <location>
        <begin position="74"/>
        <end position="107"/>
    </location>
</feature>
<dbReference type="OMA" id="GHPHTRA"/>
<feature type="region of interest" description="Disordered" evidence="1">
    <location>
        <begin position="53"/>
        <end position="107"/>
    </location>
</feature>
<keyword evidence="3" id="KW-1185">Reference proteome</keyword>
<dbReference type="GeneTree" id="ENSGT00950000185147"/>
<dbReference type="Ensembl" id="ENSUAMT00000021217.1">
    <property type="protein sequence ID" value="ENSUAMP00000018969.1"/>
    <property type="gene ID" value="ENSUAMG00000015009.1"/>
</dbReference>
<reference evidence="2" key="3">
    <citation type="submission" date="2025-09" db="UniProtKB">
        <authorList>
            <consortium name="Ensembl"/>
        </authorList>
    </citation>
    <scope>IDENTIFICATION</scope>
</reference>
<proteinExistence type="predicted"/>
<protein>
    <submittedName>
        <fullName evidence="2">Uncharacterized protein</fullName>
    </submittedName>
</protein>
<reference evidence="3" key="1">
    <citation type="submission" date="2016-06" db="EMBL/GenBank/DDBJ databases">
        <title>De novo assembly and RNA-Seq shows season-dependent expression and editing in black bear kidneys.</title>
        <authorList>
            <person name="Korstanje R."/>
            <person name="Srivastava A."/>
            <person name="Sarsani V.K."/>
            <person name="Sheehan S.M."/>
            <person name="Seger R.L."/>
            <person name="Barter M.E."/>
            <person name="Lindqvist C."/>
            <person name="Brody L.C."/>
            <person name="Mullikin J.C."/>
        </authorList>
    </citation>
    <scope>NUCLEOTIDE SEQUENCE [LARGE SCALE GENOMIC DNA]</scope>
</reference>
<dbReference type="AlphaFoldDB" id="A0A452RIX0"/>
<reference evidence="2" key="2">
    <citation type="submission" date="2025-08" db="UniProtKB">
        <authorList>
            <consortium name="Ensembl"/>
        </authorList>
    </citation>
    <scope>IDENTIFICATION</scope>
</reference>
<evidence type="ECO:0000256" key="1">
    <source>
        <dbReference type="SAM" id="MobiDB-lite"/>
    </source>
</evidence>